<dbReference type="Proteomes" id="UP000283880">
    <property type="component" value="Unassembled WGS sequence"/>
</dbReference>
<dbReference type="Pfam" id="PF00563">
    <property type="entry name" value="EAL"/>
    <property type="match status" value="1"/>
</dbReference>
<dbReference type="OrthoDB" id="9805474at2"/>
<proteinExistence type="predicted"/>
<organism evidence="2 3">
    <name type="scientific">Enterocloster asparagiformis</name>
    <dbReference type="NCBI Taxonomy" id="333367"/>
    <lineage>
        <taxon>Bacteria</taxon>
        <taxon>Bacillati</taxon>
        <taxon>Bacillota</taxon>
        <taxon>Clostridia</taxon>
        <taxon>Lachnospirales</taxon>
        <taxon>Lachnospiraceae</taxon>
        <taxon>Enterocloster</taxon>
    </lineage>
</organism>
<feature type="domain" description="EAL" evidence="1">
    <location>
        <begin position="1"/>
        <end position="248"/>
    </location>
</feature>
<dbReference type="AlphaFoldDB" id="A0A413FBW9"/>
<dbReference type="SUPFAM" id="SSF141868">
    <property type="entry name" value="EAL domain-like"/>
    <property type="match status" value="1"/>
</dbReference>
<evidence type="ECO:0000313" key="3">
    <source>
        <dbReference type="Proteomes" id="UP000283880"/>
    </source>
</evidence>
<dbReference type="SMART" id="SM00052">
    <property type="entry name" value="EAL"/>
    <property type="match status" value="1"/>
</dbReference>
<dbReference type="InterPro" id="IPR001633">
    <property type="entry name" value="EAL_dom"/>
</dbReference>
<dbReference type="PROSITE" id="PS50883">
    <property type="entry name" value="EAL"/>
    <property type="match status" value="1"/>
</dbReference>
<reference evidence="2 3" key="1">
    <citation type="submission" date="2018-08" db="EMBL/GenBank/DDBJ databases">
        <title>A genome reference for cultivated species of the human gut microbiota.</title>
        <authorList>
            <person name="Zou Y."/>
            <person name="Xue W."/>
            <person name="Luo G."/>
        </authorList>
    </citation>
    <scope>NUCLEOTIDE SEQUENCE [LARGE SCALE GENOMIC DNA]</scope>
    <source>
        <strain evidence="2 3">AF04-15</strain>
    </source>
</reference>
<evidence type="ECO:0000259" key="1">
    <source>
        <dbReference type="PROSITE" id="PS50883"/>
    </source>
</evidence>
<dbReference type="InterPro" id="IPR035919">
    <property type="entry name" value="EAL_sf"/>
</dbReference>
<dbReference type="PANTHER" id="PTHR33121">
    <property type="entry name" value="CYCLIC DI-GMP PHOSPHODIESTERASE PDEF"/>
    <property type="match status" value="1"/>
</dbReference>
<dbReference type="Gene3D" id="3.20.20.450">
    <property type="entry name" value="EAL domain"/>
    <property type="match status" value="1"/>
</dbReference>
<dbReference type="InterPro" id="IPR050706">
    <property type="entry name" value="Cyclic-di-GMP_PDE-like"/>
</dbReference>
<accession>A0A413FBW9</accession>
<dbReference type="CDD" id="cd01948">
    <property type="entry name" value="EAL"/>
    <property type="match status" value="1"/>
</dbReference>
<sequence>MEGALERGDFIVYLQPKVEVDTGKLIGAEALVRWEHPEFGMISPGDFVPVFERNGFIYHLDLFVWRKACRMLREWKEMGAAAVPISVNVSRIDLYHEDLLESLLGMVRENGLDPGELHLEITESAYVKDSVQLVTVIRRLRQDGFVIEMDDFGSGYSSLNTLSELPIDTLKLDLNFLRQAEHQPRRQKVMRLIIDLARELRLQVVAEGVETEAQAALLKAMGCRYAQGYLFGRPMPEERFFREYLGKQGLKGR</sequence>
<gene>
    <name evidence="2" type="ORF">DWV29_17575</name>
</gene>
<evidence type="ECO:0000313" key="2">
    <source>
        <dbReference type="EMBL" id="RGX26896.1"/>
    </source>
</evidence>
<name>A0A413FBW9_9FIRM</name>
<dbReference type="EMBL" id="QSBM01000014">
    <property type="protein sequence ID" value="RGX26896.1"/>
    <property type="molecule type" value="Genomic_DNA"/>
</dbReference>
<dbReference type="PANTHER" id="PTHR33121:SF70">
    <property type="entry name" value="SIGNALING PROTEIN YKOW"/>
    <property type="match status" value="1"/>
</dbReference>
<protein>
    <submittedName>
        <fullName evidence="2">EAL domain-containing protein</fullName>
    </submittedName>
</protein>
<dbReference type="GO" id="GO:0071111">
    <property type="term" value="F:cyclic-guanylate-specific phosphodiesterase activity"/>
    <property type="evidence" value="ECO:0007669"/>
    <property type="project" value="InterPro"/>
</dbReference>
<comment type="caution">
    <text evidence="2">The sequence shown here is derived from an EMBL/GenBank/DDBJ whole genome shotgun (WGS) entry which is preliminary data.</text>
</comment>